<comment type="caution">
    <text evidence="2">The sequence shown here is derived from an EMBL/GenBank/DDBJ whole genome shotgun (WGS) entry which is preliminary data.</text>
</comment>
<dbReference type="GO" id="GO:0004497">
    <property type="term" value="F:monooxygenase activity"/>
    <property type="evidence" value="ECO:0007669"/>
    <property type="project" value="UniProtKB-KW"/>
</dbReference>
<evidence type="ECO:0000259" key="1">
    <source>
        <dbReference type="PROSITE" id="PS51725"/>
    </source>
</evidence>
<feature type="domain" description="ABM" evidence="1">
    <location>
        <begin position="6"/>
        <end position="95"/>
    </location>
</feature>
<keyword evidence="2" id="KW-0560">Oxidoreductase</keyword>
<dbReference type="SUPFAM" id="SSF54909">
    <property type="entry name" value="Dimeric alpha+beta barrel"/>
    <property type="match status" value="1"/>
</dbReference>
<accession>A0ABV5QH02</accession>
<dbReference type="InterPro" id="IPR007138">
    <property type="entry name" value="ABM_dom"/>
</dbReference>
<dbReference type="SUPFAM" id="SSF54427">
    <property type="entry name" value="NTF2-like"/>
    <property type="match status" value="1"/>
</dbReference>
<dbReference type="PANTHER" id="PTHR33336:SF3">
    <property type="entry name" value="ABM DOMAIN-CONTAINING PROTEIN"/>
    <property type="match status" value="1"/>
</dbReference>
<gene>
    <name evidence="2" type="ORF">ACFFTP_01015</name>
</gene>
<dbReference type="InterPro" id="IPR032710">
    <property type="entry name" value="NTF2-like_dom_sf"/>
</dbReference>
<sequence length="225" mass="24492">MQNEIQSAVGFAHAKPEKAEELGALLVSFAERSRGEQGCLGSWINQDAEDPNLFVFYEIWATRKDLAAHLAQPYMKEFLAGRDAYLAKELEVRQLHLTGTPGPAAEPADPAEMNQRYLDAYAARDIDAIMAVYAPGAAAVWEPGKAVSGAEHRAAVTEFLKLEPQLSAKVAESYVAGDTAALVVDWSIEVPSKPEMTGTGRGLDVLKKNARGEWRYVITNPFGSL</sequence>
<dbReference type="InterPro" id="IPR037401">
    <property type="entry name" value="SnoaL-like"/>
</dbReference>
<evidence type="ECO:0000313" key="2">
    <source>
        <dbReference type="EMBL" id="MFB9552775.1"/>
    </source>
</evidence>
<dbReference type="InterPro" id="IPR011008">
    <property type="entry name" value="Dimeric_a/b-barrel"/>
</dbReference>
<dbReference type="Pfam" id="PF12680">
    <property type="entry name" value="SnoaL_2"/>
    <property type="match status" value="1"/>
</dbReference>
<dbReference type="Proteomes" id="UP001589716">
    <property type="component" value="Unassembled WGS sequence"/>
</dbReference>
<proteinExistence type="predicted"/>
<dbReference type="PROSITE" id="PS51725">
    <property type="entry name" value="ABM"/>
    <property type="match status" value="1"/>
</dbReference>
<dbReference type="InterPro" id="IPR050744">
    <property type="entry name" value="AI-2_Isomerase_LsrG"/>
</dbReference>
<dbReference type="RefSeq" id="WP_345487403.1">
    <property type="nucleotide sequence ID" value="NZ_BAAAWU010000001.1"/>
</dbReference>
<keyword evidence="3" id="KW-1185">Reference proteome</keyword>
<evidence type="ECO:0000313" key="3">
    <source>
        <dbReference type="Proteomes" id="UP001589716"/>
    </source>
</evidence>
<keyword evidence="2" id="KW-0503">Monooxygenase</keyword>
<protein>
    <submittedName>
        <fullName evidence="2">Antibiotic biosynthesis monooxygenase</fullName>
    </submittedName>
</protein>
<dbReference type="Gene3D" id="3.30.70.100">
    <property type="match status" value="1"/>
</dbReference>
<dbReference type="Pfam" id="PF03992">
    <property type="entry name" value="ABM"/>
    <property type="match status" value="1"/>
</dbReference>
<name>A0ABV5QH02_9ACTN</name>
<dbReference type="EMBL" id="JBHMCT010000002">
    <property type="protein sequence ID" value="MFB9552775.1"/>
    <property type="molecule type" value="Genomic_DNA"/>
</dbReference>
<dbReference type="PANTHER" id="PTHR33336">
    <property type="entry name" value="QUINOL MONOOXYGENASE YGIN-RELATED"/>
    <property type="match status" value="1"/>
</dbReference>
<dbReference type="Gene3D" id="3.10.450.50">
    <property type="match status" value="1"/>
</dbReference>
<organism evidence="2 3">
    <name type="scientific">Streptomyces roseoviridis</name>
    <dbReference type="NCBI Taxonomy" id="67361"/>
    <lineage>
        <taxon>Bacteria</taxon>
        <taxon>Bacillati</taxon>
        <taxon>Actinomycetota</taxon>
        <taxon>Actinomycetes</taxon>
        <taxon>Kitasatosporales</taxon>
        <taxon>Streptomycetaceae</taxon>
        <taxon>Streptomyces</taxon>
    </lineage>
</organism>
<reference evidence="2 3" key="1">
    <citation type="submission" date="2024-09" db="EMBL/GenBank/DDBJ databases">
        <authorList>
            <person name="Sun Q."/>
            <person name="Mori K."/>
        </authorList>
    </citation>
    <scope>NUCLEOTIDE SEQUENCE [LARGE SCALE GENOMIC DNA]</scope>
    <source>
        <strain evidence="2 3">JCM 4414</strain>
    </source>
</reference>